<reference evidence="3 4" key="1">
    <citation type="submission" date="2020-10" db="EMBL/GenBank/DDBJ databases">
        <title>Sequencing the genomes of 1000 actinobacteria strains.</title>
        <authorList>
            <person name="Klenk H.-P."/>
        </authorList>
    </citation>
    <scope>NUCLEOTIDE SEQUENCE [LARGE SCALE GENOMIC DNA]</scope>
    <source>
        <strain evidence="3 4">DSM 44653</strain>
    </source>
</reference>
<dbReference type="EMBL" id="JADBEG010000001">
    <property type="protein sequence ID" value="MBE1502607.1"/>
    <property type="molecule type" value="Genomic_DNA"/>
</dbReference>
<accession>A0ABR9IHD8</accession>
<protein>
    <recommendedName>
        <fullName evidence="2">PPE domain-containing protein</fullName>
    </recommendedName>
</protein>
<dbReference type="Proteomes" id="UP000631670">
    <property type="component" value="Unassembled WGS sequence"/>
</dbReference>
<comment type="similarity">
    <text evidence="1">Belongs to the mycobacterial PPE family.</text>
</comment>
<sequence length="187" mass="19077">MPDAEPPVPTARYESYSHEAMAAEVEAGNDPVAAGEVGARWDGLAKRLQESTAELAGLITSSQEQWQGGGGDAARAALGRAAGWLSHSAAVSASVGRAVGAQADAAARARADMPPPVDYDPASMIRDAASSGNLLAMAGLSDELAARRAEAEAARQKAIDVLRTRDAALRGHVPAETFPAAPPLGQA</sequence>
<gene>
    <name evidence="3" type="ORF">H4696_009707</name>
</gene>
<organism evidence="3 4">
    <name type="scientific">Amycolatopsis lexingtonensis</name>
    <dbReference type="NCBI Taxonomy" id="218822"/>
    <lineage>
        <taxon>Bacteria</taxon>
        <taxon>Bacillati</taxon>
        <taxon>Actinomycetota</taxon>
        <taxon>Actinomycetes</taxon>
        <taxon>Pseudonocardiales</taxon>
        <taxon>Pseudonocardiaceae</taxon>
        <taxon>Amycolatopsis</taxon>
    </lineage>
</organism>
<dbReference type="InterPro" id="IPR000030">
    <property type="entry name" value="PPE_dom"/>
</dbReference>
<keyword evidence="4" id="KW-1185">Reference proteome</keyword>
<evidence type="ECO:0000256" key="1">
    <source>
        <dbReference type="ARBA" id="ARBA00010652"/>
    </source>
</evidence>
<name>A0ABR9IHD8_9PSEU</name>
<dbReference type="InterPro" id="IPR038332">
    <property type="entry name" value="PPE_sf"/>
</dbReference>
<feature type="domain" description="PPE" evidence="2">
    <location>
        <begin position="18"/>
        <end position="117"/>
    </location>
</feature>
<comment type="caution">
    <text evidence="3">The sequence shown here is derived from an EMBL/GenBank/DDBJ whole genome shotgun (WGS) entry which is preliminary data.</text>
</comment>
<dbReference type="Pfam" id="PF00823">
    <property type="entry name" value="PPE"/>
    <property type="match status" value="1"/>
</dbReference>
<dbReference type="SUPFAM" id="SSF140459">
    <property type="entry name" value="PE/PPE dimer-like"/>
    <property type="match status" value="1"/>
</dbReference>
<evidence type="ECO:0000313" key="4">
    <source>
        <dbReference type="Proteomes" id="UP000631670"/>
    </source>
</evidence>
<evidence type="ECO:0000313" key="3">
    <source>
        <dbReference type="EMBL" id="MBE1502607.1"/>
    </source>
</evidence>
<dbReference type="Gene3D" id="1.20.1260.20">
    <property type="entry name" value="PPE superfamily"/>
    <property type="match status" value="1"/>
</dbReference>
<evidence type="ECO:0000259" key="2">
    <source>
        <dbReference type="Pfam" id="PF00823"/>
    </source>
</evidence>
<proteinExistence type="inferred from homology"/>